<dbReference type="STRING" id="47855.GA0070606_1081"/>
<dbReference type="AlphaFoldDB" id="A0A1C6TYX1"/>
<evidence type="ECO:0000256" key="6">
    <source>
        <dbReference type="SAM" id="MobiDB-lite"/>
    </source>
</evidence>
<evidence type="ECO:0000256" key="4">
    <source>
        <dbReference type="ARBA" id="ARBA00022989"/>
    </source>
</evidence>
<feature type="transmembrane region" description="Helical" evidence="7">
    <location>
        <begin position="513"/>
        <end position="533"/>
    </location>
</feature>
<evidence type="ECO:0000313" key="8">
    <source>
        <dbReference type="EMBL" id="SCL47005.1"/>
    </source>
</evidence>
<dbReference type="PANTHER" id="PTHR30250:SF11">
    <property type="entry name" value="O-ANTIGEN TRANSPORTER-RELATED"/>
    <property type="match status" value="1"/>
</dbReference>
<protein>
    <submittedName>
        <fullName evidence="8">Membrane protein involved in the export of O-antigen and teichoic acid</fullName>
    </submittedName>
</protein>
<keyword evidence="5 7" id="KW-0472">Membrane</keyword>
<sequence>MTAATRPPTGAGDPRGARGPAGAAHTGAVDASGVGAPAGSVGRSGDGDGPVDGAAETRRSARSGAAGLVGAATSGLFGFLLAVVITRGYGTAGSGAFFAAIGVVTVATAVCTLGAETGLMWALPRRRGGTGGDAARMLPVALLPPLLTAVVVAVAGVLAADALAPRLLDDSGDGGAALLTVSFAAVPVVVATTLLLAALRCVRPIRAYVGVQFFLLPVARPVLVGAAVLAGGGLLAGMAGWLVPAALALLACLTLVAGPLGVGRGAALRPARADWSAFWRFALPRAASAAIDAGNMWVGVLLTSVLAGPADAGVFGAVGRYILAGQLAMQGLRVAVSPQLSRLLGRGERGAAAAVHRQLTTWGLVLSWPVYLLLAVFGLAFLQLFGPEFTAGATAMTVLALAMLVNTGVGNVQSLLLMGGRSGLHLAATLAGLLVTVSLGLWLIPAHGATGAALAWAAGIATENLTAAGCARVVVGQPLVDAAMLRAGAATVAGVGIAATVGVLAGGRGTGGLAVAVGVLAAGCVGLLTLPVVRARVRVTMVQIRGRREAAPAAAGPAPEESKGR</sequence>
<feature type="transmembrane region" description="Helical" evidence="7">
    <location>
        <begin position="176"/>
        <end position="199"/>
    </location>
</feature>
<feature type="transmembrane region" description="Helical" evidence="7">
    <location>
        <begin position="456"/>
        <end position="475"/>
    </location>
</feature>
<dbReference type="OrthoDB" id="3294889at2"/>
<evidence type="ECO:0000256" key="1">
    <source>
        <dbReference type="ARBA" id="ARBA00004651"/>
    </source>
</evidence>
<dbReference type="GO" id="GO:0005886">
    <property type="term" value="C:plasma membrane"/>
    <property type="evidence" value="ECO:0007669"/>
    <property type="project" value="UniProtKB-SubCell"/>
</dbReference>
<comment type="subcellular location">
    <subcellularLocation>
        <location evidence="1">Cell membrane</location>
        <topology evidence="1">Multi-pass membrane protein</topology>
    </subcellularLocation>
</comment>
<feature type="transmembrane region" description="Helical" evidence="7">
    <location>
        <begin position="65"/>
        <end position="85"/>
    </location>
</feature>
<gene>
    <name evidence="8" type="ORF">GA0070606_1081</name>
</gene>
<feature type="transmembrane region" description="Helical" evidence="7">
    <location>
        <begin position="140"/>
        <end position="164"/>
    </location>
</feature>
<feature type="compositionally biased region" description="Low complexity" evidence="6">
    <location>
        <begin position="1"/>
        <end position="41"/>
    </location>
</feature>
<dbReference type="EMBL" id="FMHZ01000002">
    <property type="protein sequence ID" value="SCL47005.1"/>
    <property type="molecule type" value="Genomic_DNA"/>
</dbReference>
<evidence type="ECO:0000256" key="7">
    <source>
        <dbReference type="SAM" id="Phobius"/>
    </source>
</evidence>
<dbReference type="InterPro" id="IPR050833">
    <property type="entry name" value="Poly_Biosynth_Transport"/>
</dbReference>
<dbReference type="RefSeq" id="WP_091095597.1">
    <property type="nucleotide sequence ID" value="NZ_FMHZ01000002.1"/>
</dbReference>
<accession>A0A1C6TYX1</accession>
<evidence type="ECO:0000313" key="9">
    <source>
        <dbReference type="Proteomes" id="UP000199001"/>
    </source>
</evidence>
<feature type="transmembrane region" description="Helical" evidence="7">
    <location>
        <begin position="365"/>
        <end position="385"/>
    </location>
</feature>
<feature type="transmembrane region" description="Helical" evidence="7">
    <location>
        <begin position="424"/>
        <end position="444"/>
    </location>
</feature>
<evidence type="ECO:0000256" key="2">
    <source>
        <dbReference type="ARBA" id="ARBA00022475"/>
    </source>
</evidence>
<reference evidence="9" key="1">
    <citation type="submission" date="2016-06" db="EMBL/GenBank/DDBJ databases">
        <authorList>
            <person name="Varghese N."/>
            <person name="Submissions Spin"/>
        </authorList>
    </citation>
    <scope>NUCLEOTIDE SEQUENCE [LARGE SCALE GENOMIC DNA]</scope>
    <source>
        <strain evidence="9">DSM 43903</strain>
    </source>
</reference>
<feature type="region of interest" description="Disordered" evidence="6">
    <location>
        <begin position="1"/>
        <end position="58"/>
    </location>
</feature>
<keyword evidence="9" id="KW-1185">Reference proteome</keyword>
<feature type="transmembrane region" description="Helical" evidence="7">
    <location>
        <begin position="487"/>
        <end position="507"/>
    </location>
</feature>
<name>A0A1C6TYX1_9ACTN</name>
<feature type="transmembrane region" description="Helical" evidence="7">
    <location>
        <begin position="391"/>
        <end position="412"/>
    </location>
</feature>
<keyword evidence="2" id="KW-1003">Cell membrane</keyword>
<dbReference type="Proteomes" id="UP000199001">
    <property type="component" value="Unassembled WGS sequence"/>
</dbReference>
<keyword evidence="3 7" id="KW-0812">Transmembrane</keyword>
<feature type="transmembrane region" description="Helical" evidence="7">
    <location>
        <begin position="97"/>
        <end position="119"/>
    </location>
</feature>
<organism evidence="8 9">
    <name type="scientific">Micromonospora citrea</name>
    <dbReference type="NCBI Taxonomy" id="47855"/>
    <lineage>
        <taxon>Bacteria</taxon>
        <taxon>Bacillati</taxon>
        <taxon>Actinomycetota</taxon>
        <taxon>Actinomycetes</taxon>
        <taxon>Micromonosporales</taxon>
        <taxon>Micromonosporaceae</taxon>
        <taxon>Micromonospora</taxon>
    </lineage>
</organism>
<proteinExistence type="predicted"/>
<keyword evidence="4 7" id="KW-1133">Transmembrane helix</keyword>
<feature type="transmembrane region" description="Helical" evidence="7">
    <location>
        <begin position="241"/>
        <end position="262"/>
    </location>
</feature>
<evidence type="ECO:0000256" key="5">
    <source>
        <dbReference type="ARBA" id="ARBA00023136"/>
    </source>
</evidence>
<feature type="transmembrane region" description="Helical" evidence="7">
    <location>
        <begin position="211"/>
        <end position="235"/>
    </location>
</feature>
<dbReference type="PANTHER" id="PTHR30250">
    <property type="entry name" value="PST FAMILY PREDICTED COLANIC ACID TRANSPORTER"/>
    <property type="match status" value="1"/>
</dbReference>
<evidence type="ECO:0000256" key="3">
    <source>
        <dbReference type="ARBA" id="ARBA00022692"/>
    </source>
</evidence>